<organism evidence="1 2">
    <name type="scientific">Phyllobacterium myrsinacearum</name>
    <dbReference type="NCBI Taxonomy" id="28101"/>
    <lineage>
        <taxon>Bacteria</taxon>
        <taxon>Pseudomonadati</taxon>
        <taxon>Pseudomonadota</taxon>
        <taxon>Alphaproteobacteria</taxon>
        <taxon>Hyphomicrobiales</taxon>
        <taxon>Phyllobacteriaceae</taxon>
        <taxon>Phyllobacterium</taxon>
    </lineage>
</organism>
<sequence length="127" mass="14744">MPELTPPFGLTRLEGEYMGDFSSRYVEFFKEAVEDAHNHHDIVSLVYTEDTAMAHGGSSPDFFNERFFELGAHRYNDPILLLLADRVIFRTEYYPERVVVDRSIGFISPEFENFATRPEDDLELSQD</sequence>
<dbReference type="EMBL" id="JACGXN010000016">
    <property type="protein sequence ID" value="MBA8881679.1"/>
    <property type="molecule type" value="Genomic_DNA"/>
</dbReference>
<comment type="caution">
    <text evidence="1">The sequence shown here is derived from an EMBL/GenBank/DDBJ whole genome shotgun (WGS) entry which is preliminary data.</text>
</comment>
<reference evidence="1 2" key="1">
    <citation type="submission" date="2020-07" db="EMBL/GenBank/DDBJ databases">
        <title>Genomic Encyclopedia of Type Strains, Phase IV (KMG-V): Genome sequencing to study the core and pangenomes of soil and plant-associated prokaryotes.</title>
        <authorList>
            <person name="Whitman W."/>
        </authorList>
    </citation>
    <scope>NUCLEOTIDE SEQUENCE [LARGE SCALE GENOMIC DNA]</scope>
    <source>
        <strain evidence="1 2">AN3</strain>
    </source>
</reference>
<gene>
    <name evidence="1" type="ORF">FHW16_005424</name>
</gene>
<proteinExistence type="predicted"/>
<name>A0A839ERX0_9HYPH</name>
<dbReference type="AlphaFoldDB" id="A0A839ERX0"/>
<accession>A0A839ERX0</accession>
<protein>
    <submittedName>
        <fullName evidence="1">Uncharacterized protein</fullName>
    </submittedName>
</protein>
<keyword evidence="2" id="KW-1185">Reference proteome</keyword>
<evidence type="ECO:0000313" key="2">
    <source>
        <dbReference type="Proteomes" id="UP000549052"/>
    </source>
</evidence>
<dbReference type="RefSeq" id="WP_182552235.1">
    <property type="nucleotide sequence ID" value="NZ_JACGXN010000016.1"/>
</dbReference>
<evidence type="ECO:0000313" key="1">
    <source>
        <dbReference type="EMBL" id="MBA8881679.1"/>
    </source>
</evidence>
<dbReference type="Proteomes" id="UP000549052">
    <property type="component" value="Unassembled WGS sequence"/>
</dbReference>